<keyword evidence="4 7" id="KW-0812">Transmembrane</keyword>
<feature type="transmembrane region" description="Helical" evidence="7">
    <location>
        <begin position="268"/>
        <end position="287"/>
    </location>
</feature>
<keyword evidence="3" id="KW-1003">Cell membrane</keyword>
<evidence type="ECO:0000256" key="4">
    <source>
        <dbReference type="ARBA" id="ARBA00022692"/>
    </source>
</evidence>
<evidence type="ECO:0000256" key="3">
    <source>
        <dbReference type="ARBA" id="ARBA00022475"/>
    </source>
</evidence>
<keyword evidence="9" id="KW-1185">Reference proteome</keyword>
<evidence type="ECO:0000313" key="9">
    <source>
        <dbReference type="Proteomes" id="UP000187085"/>
    </source>
</evidence>
<dbReference type="Pfam" id="PF03773">
    <property type="entry name" value="ArsP_1"/>
    <property type="match status" value="1"/>
</dbReference>
<accession>A0A1R1LAM7</accession>
<protein>
    <submittedName>
        <fullName evidence="8">Permease</fullName>
    </submittedName>
</protein>
<dbReference type="PANTHER" id="PTHR43299:SF1">
    <property type="entry name" value="UPF0718 PROTEIN YRAQ"/>
    <property type="match status" value="1"/>
</dbReference>
<dbReference type="OrthoDB" id="8771795at2"/>
<comment type="similarity">
    <text evidence="2">Belongs to the UPF0718 family.</text>
</comment>
<keyword evidence="6 7" id="KW-0472">Membrane</keyword>
<dbReference type="EMBL" id="MRDE01000053">
    <property type="protein sequence ID" value="OMH24575.1"/>
    <property type="molecule type" value="Genomic_DNA"/>
</dbReference>
<feature type="transmembrane region" description="Helical" evidence="7">
    <location>
        <begin position="330"/>
        <end position="356"/>
    </location>
</feature>
<feature type="transmembrane region" description="Helical" evidence="7">
    <location>
        <begin position="234"/>
        <end position="256"/>
    </location>
</feature>
<evidence type="ECO:0000256" key="7">
    <source>
        <dbReference type="SAM" id="Phobius"/>
    </source>
</evidence>
<organism evidence="8 9">
    <name type="scientific">Tersicoccus phoenicis</name>
    <dbReference type="NCBI Taxonomy" id="554083"/>
    <lineage>
        <taxon>Bacteria</taxon>
        <taxon>Bacillati</taxon>
        <taxon>Actinomycetota</taxon>
        <taxon>Actinomycetes</taxon>
        <taxon>Micrococcales</taxon>
        <taxon>Micrococcaceae</taxon>
        <taxon>Tersicoccus</taxon>
    </lineage>
</organism>
<evidence type="ECO:0000256" key="1">
    <source>
        <dbReference type="ARBA" id="ARBA00004651"/>
    </source>
</evidence>
<keyword evidence="5 7" id="KW-1133">Transmembrane helix</keyword>
<gene>
    <name evidence="8" type="ORF">BKD30_08035</name>
</gene>
<dbReference type="Proteomes" id="UP000187085">
    <property type="component" value="Unassembled WGS sequence"/>
</dbReference>
<dbReference type="InterPro" id="IPR005524">
    <property type="entry name" value="DUF318"/>
</dbReference>
<dbReference type="PANTHER" id="PTHR43299">
    <property type="entry name" value="UPF0718 PROTEIN YRAQ"/>
    <property type="match status" value="1"/>
</dbReference>
<evidence type="ECO:0000256" key="5">
    <source>
        <dbReference type="ARBA" id="ARBA00022989"/>
    </source>
</evidence>
<evidence type="ECO:0000256" key="6">
    <source>
        <dbReference type="ARBA" id="ARBA00023136"/>
    </source>
</evidence>
<feature type="transmembrane region" description="Helical" evidence="7">
    <location>
        <begin position="81"/>
        <end position="103"/>
    </location>
</feature>
<proteinExistence type="inferred from homology"/>
<dbReference type="GO" id="GO:0005886">
    <property type="term" value="C:plasma membrane"/>
    <property type="evidence" value="ECO:0007669"/>
    <property type="project" value="UniProtKB-SubCell"/>
</dbReference>
<reference evidence="8 9" key="1">
    <citation type="submission" date="2016-12" db="EMBL/GenBank/DDBJ databases">
        <title>Draft genome of Tersicoccus phoenicis 1P05MA.</title>
        <authorList>
            <person name="Nakajima Y."/>
            <person name="Yoshizawa S."/>
            <person name="Nakamura K."/>
            <person name="Ogura Y."/>
            <person name="Hayashi T."/>
            <person name="Kogure K."/>
        </authorList>
    </citation>
    <scope>NUCLEOTIDE SEQUENCE [LARGE SCALE GENOMIC DNA]</scope>
    <source>
        <strain evidence="8 9">1p05MA</strain>
    </source>
</reference>
<dbReference type="AlphaFoldDB" id="A0A1R1LAM7"/>
<dbReference type="STRING" id="554083.BKD30_08035"/>
<name>A0A1R1LAM7_9MICC</name>
<evidence type="ECO:0000256" key="2">
    <source>
        <dbReference type="ARBA" id="ARBA00006386"/>
    </source>
</evidence>
<feature type="transmembrane region" description="Helical" evidence="7">
    <location>
        <begin position="294"/>
        <end position="318"/>
    </location>
</feature>
<comment type="caution">
    <text evidence="8">The sequence shown here is derived from an EMBL/GenBank/DDBJ whole genome shotgun (WGS) entry which is preliminary data.</text>
</comment>
<comment type="subcellular location">
    <subcellularLocation>
        <location evidence="1">Cell membrane</location>
        <topology evidence="1">Multi-pass membrane protein</topology>
    </subcellularLocation>
</comment>
<feature type="transmembrane region" description="Helical" evidence="7">
    <location>
        <begin position="181"/>
        <end position="201"/>
    </location>
</feature>
<evidence type="ECO:0000313" key="8">
    <source>
        <dbReference type="EMBL" id="OMH24575.1"/>
    </source>
</evidence>
<feature type="transmembrane region" description="Helical" evidence="7">
    <location>
        <begin position="156"/>
        <end position="175"/>
    </location>
</feature>
<sequence length="357" mass="36528">MRFGLAAGSDSQRRRSVVVGVLLLVIILLAGLAWAKWVPYTSRAQTLVGTRAWSGGAVFSAAGVPGSSPSFGGALAFTGSYLAAVWPAALVGITVGAALETLVPRHWLVRLLSRRTRWGQGVAGGLLSLPTMMCTCCTAPVASSLRRRGVPLGASVAYWLGNPLLNPAVLLFIALTLPWRFVVVRAGVGAAVVLIAAMLAARWARGATERPSVVVVDDDPASIPQLLRRFAVTLARYVAIIAPEYVLLVFLTGLLSGWLSDWAGLGDAAGPLALLVVGVVGAVLVIPTGGEIPVVVGLVVAGASMGVAGVLLITLPALSLPSVIMVARSFGWRALLATGVVVIAGGVTAGGLLLALG</sequence>